<evidence type="ECO:0000313" key="2">
    <source>
        <dbReference type="Proteomes" id="UP000813462"/>
    </source>
</evidence>
<proteinExistence type="predicted"/>
<dbReference type="AlphaFoldDB" id="A0A978W3W7"/>
<dbReference type="InterPro" id="IPR053085">
    <property type="entry name" value="Jasmonate-induced_protein"/>
</dbReference>
<dbReference type="PANTHER" id="PTHR36482">
    <property type="entry name" value="OSJNBA0024J22.15 PROTEIN"/>
    <property type="match status" value="1"/>
</dbReference>
<comment type="caution">
    <text evidence="1">The sequence shown here is derived from an EMBL/GenBank/DDBJ whole genome shotgun (WGS) entry which is preliminary data.</text>
</comment>
<evidence type="ECO:0000313" key="1">
    <source>
        <dbReference type="EMBL" id="KAH7546651.1"/>
    </source>
</evidence>
<dbReference type="EMBL" id="JAEACU010000001">
    <property type="protein sequence ID" value="KAH7546651.1"/>
    <property type="molecule type" value="Genomic_DNA"/>
</dbReference>
<dbReference type="PANTHER" id="PTHR36482:SF5">
    <property type="entry name" value="23 KDA JASMONATE-INDUCED PROTEIN-LIKE"/>
    <property type="match status" value="1"/>
</dbReference>
<gene>
    <name evidence="1" type="ORF">FEM48_Zijuj01G0224000</name>
</gene>
<dbReference type="Proteomes" id="UP000813462">
    <property type="component" value="Unassembled WGS sequence"/>
</dbReference>
<organism evidence="1 2">
    <name type="scientific">Ziziphus jujuba var. spinosa</name>
    <dbReference type="NCBI Taxonomy" id="714518"/>
    <lineage>
        <taxon>Eukaryota</taxon>
        <taxon>Viridiplantae</taxon>
        <taxon>Streptophyta</taxon>
        <taxon>Embryophyta</taxon>
        <taxon>Tracheophyta</taxon>
        <taxon>Spermatophyta</taxon>
        <taxon>Magnoliopsida</taxon>
        <taxon>eudicotyledons</taxon>
        <taxon>Gunneridae</taxon>
        <taxon>Pentapetalae</taxon>
        <taxon>rosids</taxon>
        <taxon>fabids</taxon>
        <taxon>Rosales</taxon>
        <taxon>Rhamnaceae</taxon>
        <taxon>Paliureae</taxon>
        <taxon>Ziziphus</taxon>
    </lineage>
</organism>
<accession>A0A978W3W7</accession>
<dbReference type="InterPro" id="IPR049065">
    <property type="entry name" value="Nakanori"/>
</dbReference>
<sequence>MGDGMARVALNLKNSDGKDASALMYLNDLKDASGFDVGTLCLIYNATGDTQKYALRMDRAGHIGSSPYPIQIANGQ</sequence>
<name>A0A978W3W7_ZIZJJ</name>
<reference evidence="1" key="1">
    <citation type="journal article" date="2021" name="Front. Plant Sci.">
        <title>Chromosome-Scale Genome Assembly for Chinese Sour Jujube and Insights Into Its Genome Evolution and Domestication Signature.</title>
        <authorList>
            <person name="Shen L.-Y."/>
            <person name="Luo H."/>
            <person name="Wang X.-L."/>
            <person name="Wang X.-M."/>
            <person name="Qiu X.-J."/>
            <person name="Liu H."/>
            <person name="Zhou S.-S."/>
            <person name="Jia K.-H."/>
            <person name="Nie S."/>
            <person name="Bao Y.-T."/>
            <person name="Zhang R.-G."/>
            <person name="Yun Q.-Z."/>
            <person name="Chai Y.-H."/>
            <person name="Lu J.-Y."/>
            <person name="Li Y."/>
            <person name="Zhao S.-W."/>
            <person name="Mao J.-F."/>
            <person name="Jia S.-G."/>
            <person name="Mao Y.-M."/>
        </authorList>
    </citation>
    <scope>NUCLEOTIDE SEQUENCE</scope>
    <source>
        <strain evidence="1">AT0</strain>
        <tissue evidence="1">Leaf</tissue>
    </source>
</reference>
<dbReference type="Pfam" id="PF21230">
    <property type="entry name" value="Nakanori"/>
    <property type="match status" value="1"/>
</dbReference>
<protein>
    <submittedName>
        <fullName evidence="1">Uncharacterized protein</fullName>
    </submittedName>
</protein>